<dbReference type="EMBL" id="CACRSJ010000105">
    <property type="protein sequence ID" value="VYS52258.1"/>
    <property type="molecule type" value="Genomic_DNA"/>
</dbReference>
<name>A0A654EU43_ARATH</name>
<reference evidence="1 2" key="1">
    <citation type="submission" date="2019-11" db="EMBL/GenBank/DDBJ databases">
        <authorList>
            <person name="Jiao W.-B."/>
            <person name="Schneeberger K."/>
        </authorList>
    </citation>
    <scope>NUCLEOTIDE SEQUENCE [LARGE SCALE GENOMIC DNA]</scope>
    <source>
        <strain evidence="2">cv. An-1</strain>
    </source>
</reference>
<proteinExistence type="predicted"/>
<evidence type="ECO:0000313" key="2">
    <source>
        <dbReference type="Proteomes" id="UP000426265"/>
    </source>
</evidence>
<organism evidence="1 2">
    <name type="scientific">Arabidopsis thaliana</name>
    <name type="common">Mouse-ear cress</name>
    <dbReference type="NCBI Taxonomy" id="3702"/>
    <lineage>
        <taxon>Eukaryota</taxon>
        <taxon>Viridiplantae</taxon>
        <taxon>Streptophyta</taxon>
        <taxon>Embryophyta</taxon>
        <taxon>Tracheophyta</taxon>
        <taxon>Spermatophyta</taxon>
        <taxon>Magnoliopsida</taxon>
        <taxon>eudicotyledons</taxon>
        <taxon>Gunneridae</taxon>
        <taxon>Pentapetalae</taxon>
        <taxon>rosids</taxon>
        <taxon>malvids</taxon>
        <taxon>Brassicales</taxon>
        <taxon>Brassicaceae</taxon>
        <taxon>Camelineae</taxon>
        <taxon>Arabidopsis</taxon>
    </lineage>
</organism>
<dbReference type="Proteomes" id="UP000426265">
    <property type="component" value="Unassembled WGS sequence"/>
</dbReference>
<protein>
    <submittedName>
        <fullName evidence="1">Uncharacterized protein</fullName>
    </submittedName>
</protein>
<dbReference type="ExpressionAtlas" id="A0A654EU43">
    <property type="expression patterns" value="baseline"/>
</dbReference>
<sequence>MEEERHYDPASKERIFRDLPIEFTRLQKKGIMIPHQTSGYSTLCPNVLAAFRVEEPRGTGLFLNVILSLFDSDYLIIPRVVRGRVFDTL</sequence>
<gene>
    <name evidence="1" type="ORF">AN1_LOCUS7720</name>
</gene>
<dbReference type="AlphaFoldDB" id="A0A654EU43"/>
<evidence type="ECO:0000313" key="1">
    <source>
        <dbReference type="EMBL" id="VYS52258.1"/>
    </source>
</evidence>
<accession>A0A654EU43</accession>